<feature type="transmembrane region" description="Helical" evidence="1">
    <location>
        <begin position="236"/>
        <end position="255"/>
    </location>
</feature>
<comment type="caution">
    <text evidence="3">The sequence shown here is derived from an EMBL/GenBank/DDBJ whole genome shotgun (WGS) entry which is preliminary data.</text>
</comment>
<dbReference type="STRING" id="1229276.DI53_2738"/>
<dbReference type="OrthoDB" id="327621at2"/>
<feature type="transmembrane region" description="Helical" evidence="1">
    <location>
        <begin position="262"/>
        <end position="280"/>
    </location>
</feature>
<dbReference type="Pfam" id="PF09925">
    <property type="entry name" value="DUF2157"/>
    <property type="match status" value="1"/>
</dbReference>
<feature type="transmembrane region" description="Helical" evidence="1">
    <location>
        <begin position="286"/>
        <end position="308"/>
    </location>
</feature>
<feature type="domain" description="DUF2157" evidence="2">
    <location>
        <begin position="18"/>
        <end position="151"/>
    </location>
</feature>
<keyword evidence="1" id="KW-0812">Transmembrane</keyword>
<dbReference type="PATRIC" id="fig|1229276.3.peg.2820"/>
<feature type="transmembrane region" description="Helical" evidence="1">
    <location>
        <begin position="44"/>
        <end position="66"/>
    </location>
</feature>
<sequence>MNNIKREDIHVLAQHSSIRASAADKALRRFIYPSARSWKKFLRLFCLTLGIGFSILGIVFFFAYNWADMHKFAKVGLIEALVVGIIALAIYPKFSTQTRNILLSGSSLLVGVLFAVFGQIYQTGANAYDFFLAWTLFSTIWVIAARFAPLWLFYLVLVNVTLILYEQQVATDWPEVLFYTILFLLNGVVAGIALLLQHQGWKLNIPSYFTNTVALASVAFATIGAIEGIFDHDHVYLTLLSAIIGMLYTVGIRYAITRKNGFYLAVFSFSLVVIVSALFVRLIEDITLYLFVSVFIILSVTFIVNNLIKLQKTDQHGT</sequence>
<dbReference type="AlphaFoldDB" id="A0A0B8SZS4"/>
<organism evidence="3 4">
    <name type="scientific">Sphingobacterium deserti</name>
    <dbReference type="NCBI Taxonomy" id="1229276"/>
    <lineage>
        <taxon>Bacteria</taxon>
        <taxon>Pseudomonadati</taxon>
        <taxon>Bacteroidota</taxon>
        <taxon>Sphingobacteriia</taxon>
        <taxon>Sphingobacteriales</taxon>
        <taxon>Sphingobacteriaceae</taxon>
        <taxon>Sphingobacterium</taxon>
    </lineage>
</organism>
<feature type="transmembrane region" description="Helical" evidence="1">
    <location>
        <begin position="176"/>
        <end position="196"/>
    </location>
</feature>
<dbReference type="Proteomes" id="UP000031802">
    <property type="component" value="Unassembled WGS sequence"/>
</dbReference>
<dbReference type="RefSeq" id="WP_037500449.1">
    <property type="nucleotide sequence ID" value="NZ_JJMU01000050.1"/>
</dbReference>
<feature type="transmembrane region" description="Helical" evidence="1">
    <location>
        <begin position="102"/>
        <end position="121"/>
    </location>
</feature>
<feature type="transmembrane region" description="Helical" evidence="1">
    <location>
        <begin position="151"/>
        <end position="170"/>
    </location>
</feature>
<evidence type="ECO:0000259" key="2">
    <source>
        <dbReference type="Pfam" id="PF09925"/>
    </source>
</evidence>
<dbReference type="eggNOG" id="COG4984">
    <property type="taxonomic scope" value="Bacteria"/>
</dbReference>
<reference evidence="3 4" key="2">
    <citation type="journal article" date="2015" name="PLoS ONE">
        <title>Whole-Genome Optical Mapping and Finished Genome Sequence of Sphingobacterium deserti sp. nov., a New Species Isolated from the Western Desert of China.</title>
        <authorList>
            <person name="Teng C."/>
            <person name="Zhou Z."/>
            <person name="Molnar I."/>
            <person name="Li X."/>
            <person name="Tang R."/>
            <person name="Chen M."/>
            <person name="Wang L."/>
            <person name="Su S."/>
            <person name="Zhang W."/>
            <person name="Lin M."/>
        </authorList>
    </citation>
    <scope>NUCLEOTIDE SEQUENCE [LARGE SCALE GENOMIC DNA]</scope>
    <source>
        <strain evidence="4">ACCC05744</strain>
    </source>
</reference>
<accession>A0A0B8SZS4</accession>
<keyword evidence="1" id="KW-0472">Membrane</keyword>
<gene>
    <name evidence="3" type="ORF">DI53_2738</name>
</gene>
<keyword evidence="1" id="KW-1133">Transmembrane helix</keyword>
<dbReference type="InterPro" id="IPR018677">
    <property type="entry name" value="DUF2157"/>
</dbReference>
<reference evidence="4" key="1">
    <citation type="submission" date="2014-04" db="EMBL/GenBank/DDBJ databases">
        <title>Whole-Genome optical mapping and complete genome sequence of Sphingobacterium deserti sp. nov., a new spaces isolated from desert in the west of China.</title>
        <authorList>
            <person name="Teng C."/>
            <person name="Zhou Z."/>
            <person name="Li X."/>
            <person name="Chen M."/>
            <person name="Lin M."/>
            <person name="Wang L."/>
            <person name="Su S."/>
            <person name="Zhang C."/>
            <person name="Zhang W."/>
        </authorList>
    </citation>
    <scope>NUCLEOTIDE SEQUENCE [LARGE SCALE GENOMIC DNA]</scope>
    <source>
        <strain evidence="4">ACCC05744</strain>
    </source>
</reference>
<evidence type="ECO:0000313" key="4">
    <source>
        <dbReference type="Proteomes" id="UP000031802"/>
    </source>
</evidence>
<protein>
    <recommendedName>
        <fullName evidence="2">DUF2157 domain-containing protein</fullName>
    </recommendedName>
</protein>
<name>A0A0B8SZS4_9SPHI</name>
<proteinExistence type="predicted"/>
<dbReference type="EMBL" id="JJMU01000050">
    <property type="protein sequence ID" value="KGE13492.1"/>
    <property type="molecule type" value="Genomic_DNA"/>
</dbReference>
<evidence type="ECO:0000313" key="3">
    <source>
        <dbReference type="EMBL" id="KGE13492.1"/>
    </source>
</evidence>
<evidence type="ECO:0000256" key="1">
    <source>
        <dbReference type="SAM" id="Phobius"/>
    </source>
</evidence>
<keyword evidence="4" id="KW-1185">Reference proteome</keyword>
<feature type="transmembrane region" description="Helical" evidence="1">
    <location>
        <begin position="208"/>
        <end position="230"/>
    </location>
</feature>
<feature type="transmembrane region" description="Helical" evidence="1">
    <location>
        <begin position="72"/>
        <end position="90"/>
    </location>
</feature>